<organism evidence="1 2">
    <name type="scientific">Streptomyces mirabilis</name>
    <dbReference type="NCBI Taxonomy" id="68239"/>
    <lineage>
        <taxon>Bacteria</taxon>
        <taxon>Bacillati</taxon>
        <taxon>Actinomycetota</taxon>
        <taxon>Actinomycetes</taxon>
        <taxon>Kitasatosporales</taxon>
        <taxon>Streptomycetaceae</taxon>
        <taxon>Streptomyces</taxon>
    </lineage>
</organism>
<comment type="caution">
    <text evidence="1">The sequence shown here is derived from an EMBL/GenBank/DDBJ whole genome shotgun (WGS) entry which is preliminary data.</text>
</comment>
<keyword evidence="2" id="KW-1185">Reference proteome</keyword>
<dbReference type="EMBL" id="JARAKF010000001">
    <property type="protein sequence ID" value="MDU8993298.1"/>
    <property type="molecule type" value="Genomic_DNA"/>
</dbReference>
<gene>
    <name evidence="1" type="ORF">PU648_13240</name>
</gene>
<dbReference type="RefSeq" id="WP_143609651.1">
    <property type="nucleotide sequence ID" value="NZ_CP107955.1"/>
</dbReference>
<name>A0ABU3UHA0_9ACTN</name>
<sequence>MTNAVRDWKTPELAHRTAGLPTHRWDRTASNWTLADSPHGSLSDWQDRRDSVRERHLSSGTHFLTVRIAAPSVADENETSLTSDLVIPAHAYTTGRAPFVLMDPLAENALSKAVFETALGRGCAQAGQPALRTRDLQPRISHLSFPAPLC</sequence>
<protein>
    <submittedName>
        <fullName evidence="1">Uncharacterized protein</fullName>
    </submittedName>
</protein>
<proteinExistence type="predicted"/>
<reference evidence="1 2" key="1">
    <citation type="submission" date="2023-02" db="EMBL/GenBank/DDBJ databases">
        <authorList>
            <person name="Maleckis M."/>
        </authorList>
    </citation>
    <scope>NUCLEOTIDE SEQUENCE [LARGE SCALE GENOMIC DNA]</scope>
    <source>
        <strain evidence="1 2">P8-A2</strain>
    </source>
</reference>
<evidence type="ECO:0000313" key="2">
    <source>
        <dbReference type="Proteomes" id="UP001257627"/>
    </source>
</evidence>
<accession>A0ABU3UHA0</accession>
<evidence type="ECO:0000313" key="1">
    <source>
        <dbReference type="EMBL" id="MDU8993298.1"/>
    </source>
</evidence>
<dbReference type="Proteomes" id="UP001257627">
    <property type="component" value="Unassembled WGS sequence"/>
</dbReference>